<dbReference type="PANTHER" id="PTHR48195">
    <property type="entry name" value="FRIEND VIRUS SUSCEPTIBILITY PROTEIN 1"/>
    <property type="match status" value="1"/>
</dbReference>
<dbReference type="InParanoid" id="A0A7J8BYI5"/>
<organism evidence="1 2">
    <name type="scientific">Molossus molossus</name>
    <name type="common">Pallas' mastiff bat</name>
    <name type="synonym">Vespertilio molossus</name>
    <dbReference type="NCBI Taxonomy" id="27622"/>
    <lineage>
        <taxon>Eukaryota</taxon>
        <taxon>Metazoa</taxon>
        <taxon>Chordata</taxon>
        <taxon>Craniata</taxon>
        <taxon>Vertebrata</taxon>
        <taxon>Euteleostomi</taxon>
        <taxon>Mammalia</taxon>
        <taxon>Eutheria</taxon>
        <taxon>Laurasiatheria</taxon>
        <taxon>Chiroptera</taxon>
        <taxon>Yangochiroptera</taxon>
        <taxon>Molossidae</taxon>
        <taxon>Molossus</taxon>
    </lineage>
</organism>
<reference evidence="1 2" key="1">
    <citation type="journal article" date="2020" name="Nature">
        <title>Six reference-quality genomes reveal evolution of bat adaptations.</title>
        <authorList>
            <person name="Jebb D."/>
            <person name="Huang Z."/>
            <person name="Pippel M."/>
            <person name="Hughes G.M."/>
            <person name="Lavrichenko K."/>
            <person name="Devanna P."/>
            <person name="Winkler S."/>
            <person name="Jermiin L.S."/>
            <person name="Skirmuntt E.C."/>
            <person name="Katzourakis A."/>
            <person name="Burkitt-Gray L."/>
            <person name="Ray D.A."/>
            <person name="Sullivan K.A.M."/>
            <person name="Roscito J.G."/>
            <person name="Kirilenko B.M."/>
            <person name="Davalos L.M."/>
            <person name="Corthals A.P."/>
            <person name="Power M.L."/>
            <person name="Jones G."/>
            <person name="Ransome R.D."/>
            <person name="Dechmann D.K.N."/>
            <person name="Locatelli A.G."/>
            <person name="Puechmaille S.J."/>
            <person name="Fedrigo O."/>
            <person name="Jarvis E.D."/>
            <person name="Hiller M."/>
            <person name="Vernes S.C."/>
            <person name="Myers E.W."/>
            <person name="Teeling E.C."/>
        </authorList>
    </citation>
    <scope>NUCLEOTIDE SEQUENCE [LARGE SCALE GENOMIC DNA]</scope>
    <source>
        <strain evidence="1">MMolMol1</strain>
        <tissue evidence="1">Muscle</tissue>
    </source>
</reference>
<accession>A0A7J8BYI5</accession>
<dbReference type="PANTHER" id="PTHR48195:SF1">
    <property type="entry name" value="RIKEN CDNA 2410002F23 GENE"/>
    <property type="match status" value="1"/>
</dbReference>
<comment type="caution">
    <text evidence="1">The sequence shown here is derived from an EMBL/GenBank/DDBJ whole genome shotgun (WGS) entry which is preliminary data.</text>
</comment>
<dbReference type="GO" id="GO:0009615">
    <property type="term" value="P:response to virus"/>
    <property type="evidence" value="ECO:0007669"/>
    <property type="project" value="TreeGrafter"/>
</dbReference>
<evidence type="ECO:0000313" key="1">
    <source>
        <dbReference type="EMBL" id="KAF6403649.1"/>
    </source>
</evidence>
<dbReference type="AlphaFoldDB" id="A0A7J8BYI5"/>
<keyword evidence="2" id="KW-1185">Reference proteome</keyword>
<gene>
    <name evidence="1" type="ORF">HJG59_010050</name>
</gene>
<sequence length="252" mass="28003">MYSTMELWDLAKQCKQRLGESVPAWLLHLWDDCADNTEFSPVEMGQLASITTIPSLQQRLQRNPPAGNQTLINWLMAPAPTVWENAGDLPEHMSKWTTYLDSVQVIREMGMLQMMFVPHYSSLDEELFTTCMEDMVLANGPSETCGTMVALLAPYMDRPVYEVTTALAWLGDVEVQKQGWAAQVWRLTEGKTKRSRALPDISAVGKETASDSRRARSWSMLSSGCPGGLGVGRGQSPRAWILCQVLGCCLIG</sequence>
<dbReference type="GO" id="GO:0005794">
    <property type="term" value="C:Golgi apparatus"/>
    <property type="evidence" value="ECO:0007669"/>
    <property type="project" value="TreeGrafter"/>
</dbReference>
<proteinExistence type="predicted"/>
<dbReference type="Proteomes" id="UP000550707">
    <property type="component" value="Unassembled WGS sequence"/>
</dbReference>
<dbReference type="InterPro" id="IPR053270">
    <property type="entry name" value="Fv1_restriction_factor"/>
</dbReference>
<dbReference type="EMBL" id="JACASF010000022">
    <property type="protein sequence ID" value="KAF6403649.1"/>
    <property type="molecule type" value="Genomic_DNA"/>
</dbReference>
<protein>
    <submittedName>
        <fullName evidence="1">Uncharacterized protein</fullName>
    </submittedName>
</protein>
<evidence type="ECO:0000313" key="2">
    <source>
        <dbReference type="Proteomes" id="UP000550707"/>
    </source>
</evidence>
<name>A0A7J8BYI5_MOLMO</name>